<dbReference type="Proteomes" id="UP000095746">
    <property type="component" value="Unassembled WGS sequence"/>
</dbReference>
<feature type="transmembrane region" description="Helical" evidence="6">
    <location>
        <begin position="253"/>
        <end position="275"/>
    </location>
</feature>
<feature type="transmembrane region" description="Helical" evidence="6">
    <location>
        <begin position="72"/>
        <end position="92"/>
    </location>
</feature>
<name>A0A174AS44_FLAPL</name>
<accession>A0A174AS44</accession>
<reference evidence="7 10" key="1">
    <citation type="submission" date="2015-09" db="EMBL/GenBank/DDBJ databases">
        <authorList>
            <consortium name="Pathogen Informatics"/>
        </authorList>
    </citation>
    <scope>NUCLEOTIDE SEQUENCE [LARGE SCALE GENOMIC DNA]</scope>
    <source>
        <strain evidence="7 10">2789STDY5608854</strain>
    </source>
</reference>
<protein>
    <submittedName>
        <fullName evidence="8">AbgT family transporter</fullName>
    </submittedName>
    <submittedName>
        <fullName evidence="7">Putative p-aminobenzoyl-glutamate transporter</fullName>
    </submittedName>
    <submittedName>
        <fullName evidence="9">YfcC family protein</fullName>
    </submittedName>
</protein>
<evidence type="ECO:0000313" key="9">
    <source>
        <dbReference type="EMBL" id="MSB47929.1"/>
    </source>
</evidence>
<keyword evidence="4 6" id="KW-1133">Transmembrane helix</keyword>
<dbReference type="Proteomes" id="UP001211173">
    <property type="component" value="Unassembled WGS sequence"/>
</dbReference>
<dbReference type="EMBL" id="WKPO01000004">
    <property type="protein sequence ID" value="MSB47929.1"/>
    <property type="molecule type" value="Genomic_DNA"/>
</dbReference>
<keyword evidence="3 6" id="KW-0812">Transmembrane</keyword>
<comment type="subcellular location">
    <subcellularLocation>
        <location evidence="1">Cell membrane</location>
        <topology evidence="1">Multi-pass membrane protein</topology>
    </subcellularLocation>
</comment>
<gene>
    <name evidence="7" type="ORF">ERS852411_00666</name>
    <name evidence="9" type="ORF">GKE90_04330</name>
    <name evidence="8" type="ORF">PNE06_01715</name>
</gene>
<evidence type="ECO:0000256" key="3">
    <source>
        <dbReference type="ARBA" id="ARBA00022692"/>
    </source>
</evidence>
<dbReference type="PANTHER" id="PTHR43652:SF2">
    <property type="entry name" value="BASIC AMINO ACID ANTIPORTER YFCC-RELATED"/>
    <property type="match status" value="1"/>
</dbReference>
<dbReference type="EMBL" id="JAQLWV010000002">
    <property type="protein sequence ID" value="MDB7931779.1"/>
    <property type="molecule type" value="Genomic_DNA"/>
</dbReference>
<dbReference type="Proteomes" id="UP000429811">
    <property type="component" value="Unassembled WGS sequence"/>
</dbReference>
<dbReference type="AlphaFoldDB" id="A0A174AS44"/>
<feature type="transmembrane region" description="Helical" evidence="6">
    <location>
        <begin position="281"/>
        <end position="299"/>
    </location>
</feature>
<proteinExistence type="predicted"/>
<evidence type="ECO:0000313" key="10">
    <source>
        <dbReference type="Proteomes" id="UP000095746"/>
    </source>
</evidence>
<evidence type="ECO:0000256" key="2">
    <source>
        <dbReference type="ARBA" id="ARBA00022475"/>
    </source>
</evidence>
<dbReference type="EMBL" id="CYZT01000024">
    <property type="protein sequence ID" value="CUN90298.1"/>
    <property type="molecule type" value="Genomic_DNA"/>
</dbReference>
<evidence type="ECO:0000313" key="8">
    <source>
        <dbReference type="EMBL" id="MDB7931779.1"/>
    </source>
</evidence>
<dbReference type="RefSeq" id="WP_021630892.1">
    <property type="nucleotide sequence ID" value="NZ_CP084007.1"/>
</dbReference>
<reference evidence="9 11" key="2">
    <citation type="journal article" date="2019" name="Nat. Med.">
        <title>A library of human gut bacterial isolates paired with longitudinal multiomics data enables mechanistic microbiome research.</title>
        <authorList>
            <person name="Poyet M."/>
            <person name="Groussin M."/>
            <person name="Gibbons S.M."/>
            <person name="Avila-Pacheco J."/>
            <person name="Jiang X."/>
            <person name="Kearney S.M."/>
            <person name="Perrotta A.R."/>
            <person name="Berdy B."/>
            <person name="Zhao S."/>
            <person name="Lieberman T.D."/>
            <person name="Swanson P.K."/>
            <person name="Smith M."/>
            <person name="Roesemann S."/>
            <person name="Alexander J.E."/>
            <person name="Rich S.A."/>
            <person name="Livny J."/>
            <person name="Vlamakis H."/>
            <person name="Clish C."/>
            <person name="Bullock K."/>
            <person name="Deik A."/>
            <person name="Scott J."/>
            <person name="Pierce K.A."/>
            <person name="Xavier R.J."/>
            <person name="Alm E.J."/>
        </authorList>
    </citation>
    <scope>NUCLEOTIDE SEQUENCE [LARGE SCALE GENOMIC DNA]</scope>
    <source>
        <strain evidence="9 11">BIOML-A5</strain>
    </source>
</reference>
<dbReference type="PANTHER" id="PTHR43652">
    <property type="entry name" value="BASIC AMINO ACID ANTIPORTER YFCC-RELATED"/>
    <property type="match status" value="1"/>
</dbReference>
<feature type="transmembrane region" description="Helical" evidence="6">
    <location>
        <begin position="190"/>
        <end position="212"/>
    </location>
</feature>
<feature type="transmembrane region" description="Helical" evidence="6">
    <location>
        <begin position="438"/>
        <end position="458"/>
    </location>
</feature>
<feature type="transmembrane region" description="Helical" evidence="6">
    <location>
        <begin position="16"/>
        <end position="34"/>
    </location>
</feature>
<keyword evidence="2" id="KW-1003">Cell membrane</keyword>
<dbReference type="GO" id="GO:0005886">
    <property type="term" value="C:plasma membrane"/>
    <property type="evidence" value="ECO:0007669"/>
    <property type="project" value="UniProtKB-SubCell"/>
</dbReference>
<evidence type="ECO:0000256" key="6">
    <source>
        <dbReference type="SAM" id="Phobius"/>
    </source>
</evidence>
<evidence type="ECO:0000256" key="4">
    <source>
        <dbReference type="ARBA" id="ARBA00022989"/>
    </source>
</evidence>
<feature type="transmembrane region" description="Helical" evidence="6">
    <location>
        <begin position="136"/>
        <end position="152"/>
    </location>
</feature>
<dbReference type="InterPro" id="IPR051679">
    <property type="entry name" value="DASS-Related_Transporters"/>
</dbReference>
<evidence type="ECO:0000256" key="5">
    <source>
        <dbReference type="ARBA" id="ARBA00023136"/>
    </source>
</evidence>
<feature type="transmembrane region" description="Helical" evidence="6">
    <location>
        <begin position="113"/>
        <end position="130"/>
    </location>
</feature>
<feature type="transmembrane region" description="Helical" evidence="6">
    <location>
        <begin position="159"/>
        <end position="178"/>
    </location>
</feature>
<feature type="transmembrane region" description="Helical" evidence="6">
    <location>
        <begin position="311"/>
        <end position="331"/>
    </location>
</feature>
<organism evidence="7 10">
    <name type="scientific">Flavonifractor plautii</name>
    <name type="common">Fusobacterium plautii</name>
    <dbReference type="NCBI Taxonomy" id="292800"/>
    <lineage>
        <taxon>Bacteria</taxon>
        <taxon>Bacillati</taxon>
        <taxon>Bacillota</taxon>
        <taxon>Clostridia</taxon>
        <taxon>Eubacteriales</taxon>
        <taxon>Oscillospiraceae</taxon>
        <taxon>Flavonifractor</taxon>
    </lineage>
</organism>
<dbReference type="Pfam" id="PF03606">
    <property type="entry name" value="DcuC"/>
    <property type="match status" value="1"/>
</dbReference>
<sequence>MGNTLKKKKGFSMPHVYAVILILMLLVTIMTYVIPAGTYARVDGNVDPNSFTYVEQTPVSFLSFFTSLHQGFVESANVIGAVLLISGAIQIIQKTGAFSAGIQALIKRAKGRGLVMVLLFFTIFTGMGVIGYLDALYPFYPIIISLFITLGYDKMVGTAIIMLSTAVGFTCGMVNPYTTGVAQTLVGLPMYSGIALRAVGLVVFYAIAVFFLTRYCIKIKKNPKYSVMGENYLQEQTAPMQFEEGLDFHGRRVAIIVVFLAAIVLSVVGSLRWKWGLPEITAVYMPVAIVAVVLSRMSVSEACSEFGKGMAGVVAPTMVIGLSRAVSVLLTEGNITDTIIHAVSGLLEGKSPVITLLIIYAFVTLFNFFVSSGSGKAVVMMPILQPLGQVLGINQQVMVLAYQYGDGFTNTFWPTASLLQLSLCGMDYGHWFKFAWKIYACLITAGFLLIIIANQIGYGPF</sequence>
<evidence type="ECO:0000313" key="11">
    <source>
        <dbReference type="Proteomes" id="UP000429811"/>
    </source>
</evidence>
<keyword evidence="5 6" id="KW-0472">Membrane</keyword>
<dbReference type="InterPro" id="IPR018385">
    <property type="entry name" value="C4_dicarb_anaerob_car-like"/>
</dbReference>
<evidence type="ECO:0000313" key="7">
    <source>
        <dbReference type="EMBL" id="CUN90298.1"/>
    </source>
</evidence>
<evidence type="ECO:0000256" key="1">
    <source>
        <dbReference type="ARBA" id="ARBA00004651"/>
    </source>
</evidence>
<reference evidence="8" key="3">
    <citation type="submission" date="2023-01" db="EMBL/GenBank/DDBJ databases">
        <title>Human gut microbiome strain richness.</title>
        <authorList>
            <person name="Chen-Liaw A."/>
        </authorList>
    </citation>
    <scope>NUCLEOTIDE SEQUENCE</scope>
    <source>
        <strain evidence="8">1001287st1_F4_1001285I_161205</strain>
    </source>
</reference>
<feature type="transmembrane region" description="Helical" evidence="6">
    <location>
        <begin position="351"/>
        <end position="370"/>
    </location>
</feature>